<evidence type="ECO:0000313" key="2">
    <source>
        <dbReference type="EMBL" id="KAF2144211.1"/>
    </source>
</evidence>
<reference evidence="2" key="1">
    <citation type="journal article" date="2020" name="Stud. Mycol.">
        <title>101 Dothideomycetes genomes: a test case for predicting lifestyles and emergence of pathogens.</title>
        <authorList>
            <person name="Haridas S."/>
            <person name="Albert R."/>
            <person name="Binder M."/>
            <person name="Bloem J."/>
            <person name="Labutti K."/>
            <person name="Salamov A."/>
            <person name="Andreopoulos B."/>
            <person name="Baker S."/>
            <person name="Barry K."/>
            <person name="Bills G."/>
            <person name="Bluhm B."/>
            <person name="Cannon C."/>
            <person name="Castanera R."/>
            <person name="Culley D."/>
            <person name="Daum C."/>
            <person name="Ezra D."/>
            <person name="Gonzalez J."/>
            <person name="Henrissat B."/>
            <person name="Kuo A."/>
            <person name="Liang C."/>
            <person name="Lipzen A."/>
            <person name="Lutzoni F."/>
            <person name="Magnuson J."/>
            <person name="Mondo S."/>
            <person name="Nolan M."/>
            <person name="Ohm R."/>
            <person name="Pangilinan J."/>
            <person name="Park H.-J."/>
            <person name="Ramirez L."/>
            <person name="Alfaro M."/>
            <person name="Sun H."/>
            <person name="Tritt A."/>
            <person name="Yoshinaga Y."/>
            <person name="Zwiers L.-H."/>
            <person name="Turgeon B."/>
            <person name="Goodwin S."/>
            <person name="Spatafora J."/>
            <person name="Crous P."/>
            <person name="Grigoriev I."/>
        </authorList>
    </citation>
    <scope>NUCLEOTIDE SEQUENCE</scope>
    <source>
        <strain evidence="2">CBS 121167</strain>
    </source>
</reference>
<dbReference type="EMBL" id="ML995480">
    <property type="protein sequence ID" value="KAF2144211.1"/>
    <property type="molecule type" value="Genomic_DNA"/>
</dbReference>
<evidence type="ECO:0000256" key="1">
    <source>
        <dbReference type="SAM" id="Phobius"/>
    </source>
</evidence>
<gene>
    <name evidence="2" type="ORF">K452DRAFT_154639</name>
</gene>
<feature type="transmembrane region" description="Helical" evidence="1">
    <location>
        <begin position="158"/>
        <end position="178"/>
    </location>
</feature>
<dbReference type="AlphaFoldDB" id="A0A6A6BNS5"/>
<protein>
    <submittedName>
        <fullName evidence="2">Uncharacterized protein</fullName>
    </submittedName>
</protein>
<name>A0A6A6BNS5_9PEZI</name>
<dbReference type="GeneID" id="54293072"/>
<sequence>MKRRASATEDIYLRLGEPSTGHHKATLATVRARDKACRPAGRRPQRWWWRKAWGRKELALSRLHACMTTARAPRLATHGLGIHSPQYAAYVLRPPASAAWLPSGRAKCAGAGLFSASLRVIRRAGRGWLRARLSACLLACLAVCLSDCLLTHTSFFFVARLEAVLVLSLVLVLSWSLLRCDISCLAVRFL</sequence>
<keyword evidence="1" id="KW-0812">Transmembrane</keyword>
<dbReference type="RefSeq" id="XP_033399923.1">
    <property type="nucleotide sequence ID" value="XM_033535578.1"/>
</dbReference>
<accession>A0A6A6BNS5</accession>
<proteinExistence type="predicted"/>
<keyword evidence="3" id="KW-1185">Reference proteome</keyword>
<dbReference type="Proteomes" id="UP000799438">
    <property type="component" value="Unassembled WGS sequence"/>
</dbReference>
<keyword evidence="1" id="KW-0472">Membrane</keyword>
<feature type="transmembrane region" description="Helical" evidence="1">
    <location>
        <begin position="131"/>
        <end position="152"/>
    </location>
</feature>
<keyword evidence="1" id="KW-1133">Transmembrane helix</keyword>
<organism evidence="2 3">
    <name type="scientific">Aplosporella prunicola CBS 121167</name>
    <dbReference type="NCBI Taxonomy" id="1176127"/>
    <lineage>
        <taxon>Eukaryota</taxon>
        <taxon>Fungi</taxon>
        <taxon>Dikarya</taxon>
        <taxon>Ascomycota</taxon>
        <taxon>Pezizomycotina</taxon>
        <taxon>Dothideomycetes</taxon>
        <taxon>Dothideomycetes incertae sedis</taxon>
        <taxon>Botryosphaeriales</taxon>
        <taxon>Aplosporellaceae</taxon>
        <taxon>Aplosporella</taxon>
    </lineage>
</organism>
<evidence type="ECO:0000313" key="3">
    <source>
        <dbReference type="Proteomes" id="UP000799438"/>
    </source>
</evidence>